<evidence type="ECO:0000313" key="5">
    <source>
        <dbReference type="Proteomes" id="UP001597079"/>
    </source>
</evidence>
<gene>
    <name evidence="4" type="ORF">ACFSB2_19925</name>
</gene>
<comment type="caution">
    <text evidence="4">The sequence shown here is derived from an EMBL/GenBank/DDBJ whole genome shotgun (WGS) entry which is preliminary data.</text>
</comment>
<dbReference type="CDD" id="cd04301">
    <property type="entry name" value="NAT_SF"/>
    <property type="match status" value="1"/>
</dbReference>
<dbReference type="EMBL" id="JBHUCX010000083">
    <property type="protein sequence ID" value="MFD1676947.1"/>
    <property type="molecule type" value="Genomic_DNA"/>
</dbReference>
<dbReference type="InterPro" id="IPR016181">
    <property type="entry name" value="Acyl_CoA_acyltransferase"/>
</dbReference>
<protein>
    <submittedName>
        <fullName evidence="4">GNAT family N-acetyltransferase</fullName>
        <ecNumber evidence="4">2.3.-.-</ecNumber>
    </submittedName>
</protein>
<dbReference type="GO" id="GO:0016746">
    <property type="term" value="F:acyltransferase activity"/>
    <property type="evidence" value="ECO:0007669"/>
    <property type="project" value="UniProtKB-KW"/>
</dbReference>
<evidence type="ECO:0000256" key="2">
    <source>
        <dbReference type="ARBA" id="ARBA00023315"/>
    </source>
</evidence>
<evidence type="ECO:0000259" key="3">
    <source>
        <dbReference type="PROSITE" id="PS51186"/>
    </source>
</evidence>
<dbReference type="Gene3D" id="3.40.630.30">
    <property type="match status" value="1"/>
</dbReference>
<accession>A0ABW4JKN1</accession>
<dbReference type="Pfam" id="PF00583">
    <property type="entry name" value="Acetyltransf_1"/>
    <property type="match status" value="1"/>
</dbReference>
<dbReference type="EC" id="2.3.-.-" evidence="4"/>
<evidence type="ECO:0000256" key="1">
    <source>
        <dbReference type="ARBA" id="ARBA00022679"/>
    </source>
</evidence>
<dbReference type="Proteomes" id="UP001597079">
    <property type="component" value="Unassembled WGS sequence"/>
</dbReference>
<dbReference type="SUPFAM" id="SSF55729">
    <property type="entry name" value="Acyl-CoA N-acyltransferases (Nat)"/>
    <property type="match status" value="1"/>
</dbReference>
<dbReference type="PANTHER" id="PTHR43420:SF47">
    <property type="entry name" value="N-ACETYLTRANSFERASE DOMAIN-CONTAINING PROTEIN"/>
    <property type="match status" value="1"/>
</dbReference>
<dbReference type="RefSeq" id="WP_377944859.1">
    <property type="nucleotide sequence ID" value="NZ_JBHUCX010000083.1"/>
</dbReference>
<proteinExistence type="predicted"/>
<reference evidence="5" key="1">
    <citation type="journal article" date="2019" name="Int. J. Syst. Evol. Microbiol.">
        <title>The Global Catalogue of Microorganisms (GCM) 10K type strain sequencing project: providing services to taxonomists for standard genome sequencing and annotation.</title>
        <authorList>
            <consortium name="The Broad Institute Genomics Platform"/>
            <consortium name="The Broad Institute Genome Sequencing Center for Infectious Disease"/>
            <person name="Wu L."/>
            <person name="Ma J."/>
        </authorList>
    </citation>
    <scope>NUCLEOTIDE SEQUENCE [LARGE SCALE GENOMIC DNA]</scope>
    <source>
        <strain evidence="5">CGMCC 1.12286</strain>
    </source>
</reference>
<sequence length="155" mass="17146">MQKQRITAYEEYAKVIGQAYWEAFKQAISSDTGPGENVEILVAEVAGQIVGSVALWQENTDAYEGLTTTSLFPEIRTLAVAPQMRNQGLAKALVAECIRRAKARDCQYIGLHTMDFMESAVHLYESLGFERAPQLDFETPVGSVTVKAYQLPLQG</sequence>
<organism evidence="4 5">
    <name type="scientific">Alicyclobacillus fodiniaquatilis</name>
    <dbReference type="NCBI Taxonomy" id="1661150"/>
    <lineage>
        <taxon>Bacteria</taxon>
        <taxon>Bacillati</taxon>
        <taxon>Bacillota</taxon>
        <taxon>Bacilli</taxon>
        <taxon>Bacillales</taxon>
        <taxon>Alicyclobacillaceae</taxon>
        <taxon>Alicyclobacillus</taxon>
    </lineage>
</organism>
<dbReference type="PANTHER" id="PTHR43420">
    <property type="entry name" value="ACETYLTRANSFERASE"/>
    <property type="match status" value="1"/>
</dbReference>
<name>A0ABW4JKN1_9BACL</name>
<dbReference type="PROSITE" id="PS51186">
    <property type="entry name" value="GNAT"/>
    <property type="match status" value="1"/>
</dbReference>
<dbReference type="InterPro" id="IPR000182">
    <property type="entry name" value="GNAT_dom"/>
</dbReference>
<keyword evidence="2 4" id="KW-0012">Acyltransferase</keyword>
<evidence type="ECO:0000313" key="4">
    <source>
        <dbReference type="EMBL" id="MFD1676947.1"/>
    </source>
</evidence>
<keyword evidence="5" id="KW-1185">Reference proteome</keyword>
<keyword evidence="1 4" id="KW-0808">Transferase</keyword>
<feature type="domain" description="N-acetyltransferase" evidence="3">
    <location>
        <begin position="1"/>
        <end position="152"/>
    </location>
</feature>
<dbReference type="InterPro" id="IPR050680">
    <property type="entry name" value="YpeA/RimI_acetyltransf"/>
</dbReference>